<keyword evidence="7" id="KW-0418">Kinase</keyword>
<evidence type="ECO:0000259" key="12">
    <source>
        <dbReference type="PROSITE" id="PS50885"/>
    </source>
</evidence>
<dbReference type="GO" id="GO:0016020">
    <property type="term" value="C:membrane"/>
    <property type="evidence" value="ECO:0007669"/>
    <property type="project" value="UniProtKB-SubCell"/>
</dbReference>
<evidence type="ECO:0000256" key="10">
    <source>
        <dbReference type="SAM" id="Phobius"/>
    </source>
</evidence>
<evidence type="ECO:0000256" key="3">
    <source>
        <dbReference type="ARBA" id="ARBA00012438"/>
    </source>
</evidence>
<dbReference type="SUPFAM" id="SSF158472">
    <property type="entry name" value="HAMP domain-like"/>
    <property type="match status" value="1"/>
</dbReference>
<dbReference type="PRINTS" id="PR00344">
    <property type="entry name" value="BCTRLSENSOR"/>
</dbReference>
<protein>
    <recommendedName>
        <fullName evidence="3">histidine kinase</fullName>
        <ecNumber evidence="3">2.7.13.3</ecNumber>
    </recommendedName>
</protein>
<keyword evidence="9" id="KW-0902">Two-component regulatory system</keyword>
<evidence type="ECO:0000313" key="14">
    <source>
        <dbReference type="Proteomes" id="UP000253941"/>
    </source>
</evidence>
<evidence type="ECO:0000256" key="7">
    <source>
        <dbReference type="ARBA" id="ARBA00022777"/>
    </source>
</evidence>
<dbReference type="PANTHER" id="PTHR42878:SF7">
    <property type="entry name" value="SENSOR HISTIDINE KINASE GLRK"/>
    <property type="match status" value="1"/>
</dbReference>
<dbReference type="InterPro" id="IPR003661">
    <property type="entry name" value="HisK_dim/P_dom"/>
</dbReference>
<dbReference type="FunFam" id="3.30.565.10:FF:000006">
    <property type="entry name" value="Sensor histidine kinase WalK"/>
    <property type="match status" value="1"/>
</dbReference>
<keyword evidence="6" id="KW-0547">Nucleotide-binding</keyword>
<dbReference type="InterPro" id="IPR036097">
    <property type="entry name" value="HisK_dim/P_sf"/>
</dbReference>
<dbReference type="PANTHER" id="PTHR42878">
    <property type="entry name" value="TWO-COMPONENT HISTIDINE KINASE"/>
    <property type="match status" value="1"/>
</dbReference>
<accession>A0A369T7L1</accession>
<dbReference type="GO" id="GO:0000156">
    <property type="term" value="F:phosphorelay response regulator activity"/>
    <property type="evidence" value="ECO:0007669"/>
    <property type="project" value="TreeGrafter"/>
</dbReference>
<keyword evidence="8" id="KW-0067">ATP-binding</keyword>
<dbReference type="SUPFAM" id="SSF47384">
    <property type="entry name" value="Homodimeric domain of signal transducing histidine kinase"/>
    <property type="match status" value="1"/>
</dbReference>
<dbReference type="AlphaFoldDB" id="A0A369T7L1"/>
<dbReference type="Pfam" id="PF02518">
    <property type="entry name" value="HATPase_c"/>
    <property type="match status" value="1"/>
</dbReference>
<dbReference type="InterPro" id="IPR005467">
    <property type="entry name" value="His_kinase_dom"/>
</dbReference>
<feature type="domain" description="Histidine kinase" evidence="11">
    <location>
        <begin position="139"/>
        <end position="355"/>
    </location>
</feature>
<feature type="domain" description="HAMP" evidence="12">
    <location>
        <begin position="79"/>
        <end position="131"/>
    </location>
</feature>
<dbReference type="GO" id="GO:0030295">
    <property type="term" value="F:protein kinase activator activity"/>
    <property type="evidence" value="ECO:0007669"/>
    <property type="project" value="TreeGrafter"/>
</dbReference>
<keyword evidence="10" id="KW-1133">Transmembrane helix</keyword>
<dbReference type="CDD" id="cd00082">
    <property type="entry name" value="HisKA"/>
    <property type="match status" value="1"/>
</dbReference>
<feature type="transmembrane region" description="Helical" evidence="10">
    <location>
        <begin position="58"/>
        <end position="78"/>
    </location>
</feature>
<evidence type="ECO:0000313" key="13">
    <source>
        <dbReference type="EMBL" id="RDD61268.1"/>
    </source>
</evidence>
<dbReference type="PROSITE" id="PS50885">
    <property type="entry name" value="HAMP"/>
    <property type="match status" value="1"/>
</dbReference>
<comment type="catalytic activity">
    <reaction evidence="1">
        <text>ATP + protein L-histidine = ADP + protein N-phospho-L-histidine.</text>
        <dbReference type="EC" id="2.7.13.3"/>
    </reaction>
</comment>
<keyword evidence="5" id="KW-0808">Transferase</keyword>
<dbReference type="Proteomes" id="UP000253941">
    <property type="component" value="Unassembled WGS sequence"/>
</dbReference>
<dbReference type="RefSeq" id="WP_114582730.1">
    <property type="nucleotide sequence ID" value="NZ_QPMH01000013.1"/>
</dbReference>
<keyword evidence="10" id="KW-0812">Transmembrane</keyword>
<dbReference type="InterPro" id="IPR003594">
    <property type="entry name" value="HATPase_dom"/>
</dbReference>
<dbReference type="InterPro" id="IPR036890">
    <property type="entry name" value="HATPase_C_sf"/>
</dbReference>
<dbReference type="Gene3D" id="6.10.340.10">
    <property type="match status" value="1"/>
</dbReference>
<dbReference type="EMBL" id="QPMH01000013">
    <property type="protein sequence ID" value="RDD61268.1"/>
    <property type="molecule type" value="Genomic_DNA"/>
</dbReference>
<gene>
    <name evidence="13" type="ORF">DRB17_13425</name>
</gene>
<proteinExistence type="predicted"/>
<evidence type="ECO:0000256" key="1">
    <source>
        <dbReference type="ARBA" id="ARBA00000085"/>
    </source>
</evidence>
<organism evidence="13 14">
    <name type="scientific">Ferruginivarius sediminum</name>
    <dbReference type="NCBI Taxonomy" id="2661937"/>
    <lineage>
        <taxon>Bacteria</taxon>
        <taxon>Pseudomonadati</taxon>
        <taxon>Pseudomonadota</taxon>
        <taxon>Alphaproteobacteria</taxon>
        <taxon>Rhodospirillales</taxon>
        <taxon>Rhodospirillaceae</taxon>
        <taxon>Ferruginivarius</taxon>
    </lineage>
</organism>
<feature type="transmembrane region" description="Helical" evidence="10">
    <location>
        <begin position="7"/>
        <end position="25"/>
    </location>
</feature>
<keyword evidence="4" id="KW-0597">Phosphoprotein</keyword>
<dbReference type="PROSITE" id="PS50109">
    <property type="entry name" value="HIS_KIN"/>
    <property type="match status" value="1"/>
</dbReference>
<reference evidence="13 14" key="1">
    <citation type="submission" date="2018-07" db="EMBL/GenBank/DDBJ databases">
        <title>Venubactetium sediminum gen. nov., sp. nov., isolated from a marine solar saltern.</title>
        <authorList>
            <person name="Wang S."/>
        </authorList>
    </citation>
    <scope>NUCLEOTIDE SEQUENCE [LARGE SCALE GENOMIC DNA]</scope>
    <source>
        <strain evidence="13 14">WD2A32</strain>
    </source>
</reference>
<evidence type="ECO:0000256" key="4">
    <source>
        <dbReference type="ARBA" id="ARBA00022553"/>
    </source>
</evidence>
<evidence type="ECO:0000259" key="11">
    <source>
        <dbReference type="PROSITE" id="PS50109"/>
    </source>
</evidence>
<dbReference type="EC" id="2.7.13.3" evidence="3"/>
<dbReference type="GO" id="GO:0005524">
    <property type="term" value="F:ATP binding"/>
    <property type="evidence" value="ECO:0007669"/>
    <property type="project" value="UniProtKB-KW"/>
</dbReference>
<dbReference type="CDD" id="cd06225">
    <property type="entry name" value="HAMP"/>
    <property type="match status" value="1"/>
</dbReference>
<evidence type="ECO:0000256" key="5">
    <source>
        <dbReference type="ARBA" id="ARBA00022679"/>
    </source>
</evidence>
<dbReference type="SUPFAM" id="SSF55874">
    <property type="entry name" value="ATPase domain of HSP90 chaperone/DNA topoisomerase II/histidine kinase"/>
    <property type="match status" value="1"/>
</dbReference>
<dbReference type="SMART" id="SM00387">
    <property type="entry name" value="HATPase_c"/>
    <property type="match status" value="1"/>
</dbReference>
<dbReference type="InterPro" id="IPR003660">
    <property type="entry name" value="HAMP_dom"/>
</dbReference>
<dbReference type="Gene3D" id="3.30.565.10">
    <property type="entry name" value="Histidine kinase-like ATPase, C-terminal domain"/>
    <property type="match status" value="1"/>
</dbReference>
<keyword evidence="10" id="KW-0472">Membrane</keyword>
<dbReference type="InterPro" id="IPR050351">
    <property type="entry name" value="BphY/WalK/GraS-like"/>
</dbReference>
<dbReference type="SMART" id="SM00304">
    <property type="entry name" value="HAMP"/>
    <property type="match status" value="1"/>
</dbReference>
<dbReference type="SMART" id="SM00388">
    <property type="entry name" value="HisKA"/>
    <property type="match status" value="1"/>
</dbReference>
<evidence type="ECO:0000256" key="6">
    <source>
        <dbReference type="ARBA" id="ARBA00022741"/>
    </source>
</evidence>
<dbReference type="InterPro" id="IPR004358">
    <property type="entry name" value="Sig_transdc_His_kin-like_C"/>
</dbReference>
<dbReference type="CDD" id="cd00075">
    <property type="entry name" value="HATPase"/>
    <property type="match status" value="1"/>
</dbReference>
<comment type="caution">
    <text evidence="13">The sequence shown here is derived from an EMBL/GenBank/DDBJ whole genome shotgun (WGS) entry which is preliminary data.</text>
</comment>
<dbReference type="Pfam" id="PF00672">
    <property type="entry name" value="HAMP"/>
    <property type="match status" value="1"/>
</dbReference>
<comment type="subcellular location">
    <subcellularLocation>
        <location evidence="2">Membrane</location>
    </subcellularLocation>
</comment>
<dbReference type="GO" id="GO:0000155">
    <property type="term" value="F:phosphorelay sensor kinase activity"/>
    <property type="evidence" value="ECO:0007669"/>
    <property type="project" value="InterPro"/>
</dbReference>
<sequence>MLLFKLLAVNLPILVAAMAVVWLAIDYLAADYFSALMEQYDISPSDTHEMFVDAVHRYLIQASVVAIAVAVLLSFLLTRKVLRPLSAMQRATQRLASGDYAARAPVETRDELGDLAQAFNRMAAGLEQGERLRRSMVADIAHELRTPLTNVRGYLEGLADGVVEPTKPTFDMLQTEILRLVRLVDDLHQLTMADAACVELHDEPVDLMALVYEVVEFERGDLERDGVWLQIDPPREPEFASLRADRDKLRQVLRNLIQNARRYAGGGGKVRISVERQGKGVRLVVANTGRGIAEADLPHIFERFYRADKSRSRESGGAGIGLAIVKGLVEAHGGQVGADSRPGWTRIWIDLPWQPSSTSPPLSYL</sequence>
<name>A0A369T7L1_9PROT</name>
<dbReference type="Pfam" id="PF00512">
    <property type="entry name" value="HisKA"/>
    <property type="match status" value="1"/>
</dbReference>
<evidence type="ECO:0000256" key="8">
    <source>
        <dbReference type="ARBA" id="ARBA00022840"/>
    </source>
</evidence>
<dbReference type="GO" id="GO:0007234">
    <property type="term" value="P:osmosensory signaling via phosphorelay pathway"/>
    <property type="evidence" value="ECO:0007669"/>
    <property type="project" value="TreeGrafter"/>
</dbReference>
<evidence type="ECO:0000256" key="9">
    <source>
        <dbReference type="ARBA" id="ARBA00023012"/>
    </source>
</evidence>
<keyword evidence="14" id="KW-1185">Reference proteome</keyword>
<dbReference type="Gene3D" id="1.10.287.130">
    <property type="match status" value="1"/>
</dbReference>
<evidence type="ECO:0000256" key="2">
    <source>
        <dbReference type="ARBA" id="ARBA00004370"/>
    </source>
</evidence>